<dbReference type="AlphaFoldDB" id="A0A087B3X0"/>
<reference evidence="1 2" key="1">
    <citation type="submission" date="2014-03" db="EMBL/GenBank/DDBJ databases">
        <title>Genomics of Bifidobacteria.</title>
        <authorList>
            <person name="Ventura M."/>
            <person name="Milani C."/>
            <person name="Lugli G.A."/>
        </authorList>
    </citation>
    <scope>NUCLEOTIDE SEQUENCE [LARGE SCALE GENOMIC DNA]</scope>
    <source>
        <strain evidence="1 2">LMG 10738</strain>
    </source>
</reference>
<evidence type="ECO:0000313" key="2">
    <source>
        <dbReference type="Proteomes" id="UP000029067"/>
    </source>
</evidence>
<sequence>MGGVEHAPQGQGNDTNAACNILEAGLQHLVGLDEAERETRILDTMNTLREHGAILPTRKPQH</sequence>
<gene>
    <name evidence="1" type="ORF">BCUN_0215</name>
</gene>
<name>A0A087B3X0_9BIFI</name>
<dbReference type="RefSeq" id="WP_152598020.1">
    <property type="nucleotide sequence ID" value="NZ_JGYV01000001.1"/>
</dbReference>
<proteinExistence type="predicted"/>
<dbReference type="Proteomes" id="UP000029067">
    <property type="component" value="Unassembled WGS sequence"/>
</dbReference>
<comment type="caution">
    <text evidence="1">The sequence shown here is derived from an EMBL/GenBank/DDBJ whole genome shotgun (WGS) entry which is preliminary data.</text>
</comment>
<evidence type="ECO:0000313" key="1">
    <source>
        <dbReference type="EMBL" id="KFI65720.1"/>
    </source>
</evidence>
<organism evidence="1 2">
    <name type="scientific">Bifidobacterium cuniculi</name>
    <dbReference type="NCBI Taxonomy" id="1688"/>
    <lineage>
        <taxon>Bacteria</taxon>
        <taxon>Bacillati</taxon>
        <taxon>Actinomycetota</taxon>
        <taxon>Actinomycetes</taxon>
        <taxon>Bifidobacteriales</taxon>
        <taxon>Bifidobacteriaceae</taxon>
        <taxon>Bifidobacterium</taxon>
    </lineage>
</organism>
<keyword evidence="2" id="KW-1185">Reference proteome</keyword>
<dbReference type="EMBL" id="JGYV01000001">
    <property type="protein sequence ID" value="KFI65720.1"/>
    <property type="molecule type" value="Genomic_DNA"/>
</dbReference>
<protein>
    <submittedName>
        <fullName evidence="1">Uncharacterized protein</fullName>
    </submittedName>
</protein>
<dbReference type="STRING" id="1688.BCUN_0215"/>
<accession>A0A087B3X0</accession>